<dbReference type="Proteomes" id="UP000198729">
    <property type="component" value="Unassembled WGS sequence"/>
</dbReference>
<dbReference type="STRING" id="51642.NSMM_410030"/>
<reference evidence="2 3" key="1">
    <citation type="submission" date="2016-10" db="EMBL/GenBank/DDBJ databases">
        <authorList>
            <person name="de Groot N.N."/>
        </authorList>
    </citation>
    <scope>NUCLEOTIDE SEQUENCE [LARGE SCALE GENOMIC DNA]</scope>
    <source>
        <strain evidence="2">1</strain>
    </source>
</reference>
<feature type="transmembrane region" description="Helical" evidence="1">
    <location>
        <begin position="20"/>
        <end position="44"/>
    </location>
</feature>
<dbReference type="EMBL" id="FMWO01000049">
    <property type="protein sequence ID" value="SCZ85795.1"/>
    <property type="molecule type" value="Genomic_DNA"/>
</dbReference>
<proteinExistence type="predicted"/>
<keyword evidence="1" id="KW-0812">Transmembrane</keyword>
<gene>
    <name evidence="2" type="ORF">NSMM_410030</name>
</gene>
<sequence length="50" mass="6176">MHKLARYVLLYKYNEHSRWFHTFSITFIFLMEAAYENPVIFASVRREYSV</sequence>
<organism evidence="2 3">
    <name type="scientific">Nitrosomonas mobilis</name>
    <dbReference type="NCBI Taxonomy" id="51642"/>
    <lineage>
        <taxon>Bacteria</taxon>
        <taxon>Pseudomonadati</taxon>
        <taxon>Pseudomonadota</taxon>
        <taxon>Betaproteobacteria</taxon>
        <taxon>Nitrosomonadales</taxon>
        <taxon>Nitrosomonadaceae</taxon>
        <taxon>Nitrosomonas</taxon>
    </lineage>
</organism>
<keyword evidence="1" id="KW-0472">Membrane</keyword>
<name>A0A1G5SF15_9PROT</name>
<protein>
    <submittedName>
        <fullName evidence="2">Uncharacterized protein</fullName>
    </submittedName>
</protein>
<evidence type="ECO:0000256" key="1">
    <source>
        <dbReference type="SAM" id="Phobius"/>
    </source>
</evidence>
<keyword evidence="3" id="KW-1185">Reference proteome</keyword>
<accession>A0A1G5SF15</accession>
<evidence type="ECO:0000313" key="2">
    <source>
        <dbReference type="EMBL" id="SCZ85795.1"/>
    </source>
</evidence>
<keyword evidence="1" id="KW-1133">Transmembrane helix</keyword>
<dbReference type="AlphaFoldDB" id="A0A1G5SF15"/>
<evidence type="ECO:0000313" key="3">
    <source>
        <dbReference type="Proteomes" id="UP000198729"/>
    </source>
</evidence>